<sequence length="100" mass="10917">MANFQPVNFIPKHRHAQILELPVQSLIAVRHSNQAGTNHSYIYILTSDSSSVSIDCQPNYSVPSAILPGGSKAYVVPDMVIFIHTSILIPMIGFGYSFGV</sequence>
<reference evidence="3" key="1">
    <citation type="journal article" date="2017" name="Genome Biol.">
        <title>Comparative genomics reveals high biological diversity and specific adaptations in the industrially and medically important fungal genus Aspergillus.</title>
        <authorList>
            <person name="de Vries R.P."/>
            <person name="Riley R."/>
            <person name="Wiebenga A."/>
            <person name="Aguilar-Osorio G."/>
            <person name="Amillis S."/>
            <person name="Uchima C.A."/>
            <person name="Anderluh G."/>
            <person name="Asadollahi M."/>
            <person name="Askin M."/>
            <person name="Barry K."/>
            <person name="Battaglia E."/>
            <person name="Bayram O."/>
            <person name="Benocci T."/>
            <person name="Braus-Stromeyer S.A."/>
            <person name="Caldana C."/>
            <person name="Canovas D."/>
            <person name="Cerqueira G.C."/>
            <person name="Chen F."/>
            <person name="Chen W."/>
            <person name="Choi C."/>
            <person name="Clum A."/>
            <person name="Dos Santos R.A."/>
            <person name="Damasio A.R."/>
            <person name="Diallinas G."/>
            <person name="Emri T."/>
            <person name="Fekete E."/>
            <person name="Flipphi M."/>
            <person name="Freyberg S."/>
            <person name="Gallo A."/>
            <person name="Gournas C."/>
            <person name="Habgood R."/>
            <person name="Hainaut M."/>
            <person name="Harispe M.L."/>
            <person name="Henrissat B."/>
            <person name="Hilden K.S."/>
            <person name="Hope R."/>
            <person name="Hossain A."/>
            <person name="Karabika E."/>
            <person name="Karaffa L."/>
            <person name="Karanyi Z."/>
            <person name="Krasevec N."/>
            <person name="Kuo A."/>
            <person name="Kusch H."/>
            <person name="LaButti K."/>
            <person name="Lagendijk E.L."/>
            <person name="Lapidus A."/>
            <person name="Levasseur A."/>
            <person name="Lindquist E."/>
            <person name="Lipzen A."/>
            <person name="Logrieco A.F."/>
            <person name="MacCabe A."/>
            <person name="Maekelae M.R."/>
            <person name="Malavazi I."/>
            <person name="Melin P."/>
            <person name="Meyer V."/>
            <person name="Mielnichuk N."/>
            <person name="Miskei M."/>
            <person name="Molnar A.P."/>
            <person name="Mule G."/>
            <person name="Ngan C.Y."/>
            <person name="Orejas M."/>
            <person name="Orosz E."/>
            <person name="Ouedraogo J.P."/>
            <person name="Overkamp K.M."/>
            <person name="Park H.-S."/>
            <person name="Perrone G."/>
            <person name="Piumi F."/>
            <person name="Punt P.J."/>
            <person name="Ram A.F."/>
            <person name="Ramon A."/>
            <person name="Rauscher S."/>
            <person name="Record E."/>
            <person name="Riano-Pachon D.M."/>
            <person name="Robert V."/>
            <person name="Roehrig J."/>
            <person name="Ruller R."/>
            <person name="Salamov A."/>
            <person name="Salih N.S."/>
            <person name="Samson R.A."/>
            <person name="Sandor E."/>
            <person name="Sanguinetti M."/>
            <person name="Schuetze T."/>
            <person name="Sepcic K."/>
            <person name="Shelest E."/>
            <person name="Sherlock G."/>
            <person name="Sophianopoulou V."/>
            <person name="Squina F.M."/>
            <person name="Sun H."/>
            <person name="Susca A."/>
            <person name="Todd R.B."/>
            <person name="Tsang A."/>
            <person name="Unkles S.E."/>
            <person name="van de Wiele N."/>
            <person name="van Rossen-Uffink D."/>
            <person name="Oliveira J.V."/>
            <person name="Vesth T.C."/>
            <person name="Visser J."/>
            <person name="Yu J.-H."/>
            <person name="Zhou M."/>
            <person name="Andersen M.R."/>
            <person name="Archer D.B."/>
            <person name="Baker S.E."/>
            <person name="Benoit I."/>
            <person name="Brakhage A.A."/>
            <person name="Braus G.H."/>
            <person name="Fischer R."/>
            <person name="Frisvad J.C."/>
            <person name="Goldman G.H."/>
            <person name="Houbraken J."/>
            <person name="Oakley B."/>
            <person name="Pocsi I."/>
            <person name="Scazzocchio C."/>
            <person name="Seiboth B."/>
            <person name="vanKuyk P.A."/>
            <person name="Wortman J."/>
            <person name="Dyer P.S."/>
            <person name="Grigoriev I.V."/>
        </authorList>
    </citation>
    <scope>NUCLEOTIDE SEQUENCE [LARGE SCALE GENOMIC DNA]</scope>
    <source>
        <strain evidence="3">CBS 106.47</strain>
    </source>
</reference>
<protein>
    <submittedName>
        <fullName evidence="2">Uncharacterized protein</fullName>
    </submittedName>
</protein>
<gene>
    <name evidence="2" type="ORF">ASPFODRAFT_54953</name>
</gene>
<proteinExistence type="predicted"/>
<dbReference type="Proteomes" id="UP000184063">
    <property type="component" value="Unassembled WGS sequence"/>
</dbReference>
<keyword evidence="1" id="KW-1133">Transmembrane helix</keyword>
<evidence type="ECO:0000256" key="1">
    <source>
        <dbReference type="SAM" id="Phobius"/>
    </source>
</evidence>
<accession>A0A1M3SYQ4</accession>
<evidence type="ECO:0000313" key="3">
    <source>
        <dbReference type="Proteomes" id="UP000184063"/>
    </source>
</evidence>
<keyword evidence="1" id="KW-0472">Membrane</keyword>
<keyword evidence="1" id="KW-0812">Transmembrane</keyword>
<dbReference type="VEuPathDB" id="FungiDB:ASPFODRAFT_54953"/>
<evidence type="ECO:0000313" key="2">
    <source>
        <dbReference type="EMBL" id="OJZ79605.1"/>
    </source>
</evidence>
<organism evidence="2 3">
    <name type="scientific">Aspergillus luchuensis (strain CBS 106.47)</name>
    <dbReference type="NCBI Taxonomy" id="1137211"/>
    <lineage>
        <taxon>Eukaryota</taxon>
        <taxon>Fungi</taxon>
        <taxon>Dikarya</taxon>
        <taxon>Ascomycota</taxon>
        <taxon>Pezizomycotina</taxon>
        <taxon>Eurotiomycetes</taxon>
        <taxon>Eurotiomycetidae</taxon>
        <taxon>Eurotiales</taxon>
        <taxon>Aspergillaceae</taxon>
        <taxon>Aspergillus</taxon>
        <taxon>Aspergillus subgen. Circumdati</taxon>
    </lineage>
</organism>
<dbReference type="EMBL" id="KV878284">
    <property type="protein sequence ID" value="OJZ79605.1"/>
    <property type="molecule type" value="Genomic_DNA"/>
</dbReference>
<name>A0A1M3SYQ4_ASPLC</name>
<dbReference type="AlphaFoldDB" id="A0A1M3SYQ4"/>
<feature type="transmembrane region" description="Helical" evidence="1">
    <location>
        <begin position="79"/>
        <end position="99"/>
    </location>
</feature>